<evidence type="ECO:0000313" key="3">
    <source>
        <dbReference type="Proteomes" id="UP001302602"/>
    </source>
</evidence>
<reference evidence="2" key="1">
    <citation type="journal article" date="2023" name="Mol. Phylogenet. Evol.">
        <title>Genome-scale phylogeny and comparative genomics of the fungal order Sordariales.</title>
        <authorList>
            <person name="Hensen N."/>
            <person name="Bonometti L."/>
            <person name="Westerberg I."/>
            <person name="Brannstrom I.O."/>
            <person name="Guillou S."/>
            <person name="Cros-Aarteil S."/>
            <person name="Calhoun S."/>
            <person name="Haridas S."/>
            <person name="Kuo A."/>
            <person name="Mondo S."/>
            <person name="Pangilinan J."/>
            <person name="Riley R."/>
            <person name="LaButti K."/>
            <person name="Andreopoulos B."/>
            <person name="Lipzen A."/>
            <person name="Chen C."/>
            <person name="Yan M."/>
            <person name="Daum C."/>
            <person name="Ng V."/>
            <person name="Clum A."/>
            <person name="Steindorff A."/>
            <person name="Ohm R.A."/>
            <person name="Martin F."/>
            <person name="Silar P."/>
            <person name="Natvig D.O."/>
            <person name="Lalanne C."/>
            <person name="Gautier V."/>
            <person name="Ament-Velasquez S.L."/>
            <person name="Kruys A."/>
            <person name="Hutchinson M.I."/>
            <person name="Powell A.J."/>
            <person name="Barry K."/>
            <person name="Miller A.N."/>
            <person name="Grigoriev I.V."/>
            <person name="Debuchy R."/>
            <person name="Gladieux P."/>
            <person name="Hiltunen Thoren M."/>
            <person name="Johannesson H."/>
        </authorList>
    </citation>
    <scope>NUCLEOTIDE SEQUENCE</scope>
    <source>
        <strain evidence="2">CBS 731.68</strain>
    </source>
</reference>
<evidence type="ECO:0000313" key="2">
    <source>
        <dbReference type="EMBL" id="KAK4118219.1"/>
    </source>
</evidence>
<dbReference type="AlphaFoldDB" id="A0AAN6TPH8"/>
<feature type="region of interest" description="Disordered" evidence="1">
    <location>
        <begin position="114"/>
        <end position="134"/>
    </location>
</feature>
<comment type="caution">
    <text evidence="2">The sequence shown here is derived from an EMBL/GenBank/DDBJ whole genome shotgun (WGS) entry which is preliminary data.</text>
</comment>
<sequence length="158" mass="17585">MQGASHSTKGQKTRRCWARRSCLTRKGLAAALQKPGKLRFQSQVKCLRTYVTLRVGTHKPRRRHFRAPCVVAPAVSRSGPGSPSGNFIAILISPFAPPPQVVPRSSICRQTHHIRVTSQAPSSKRLRNRRRESRERLGVVGEEGSVVVPLRRSIPKPN</sequence>
<name>A0AAN6TPH8_9PEZI</name>
<reference evidence="2" key="2">
    <citation type="submission" date="2023-05" db="EMBL/GenBank/DDBJ databases">
        <authorList>
            <consortium name="Lawrence Berkeley National Laboratory"/>
            <person name="Steindorff A."/>
            <person name="Hensen N."/>
            <person name="Bonometti L."/>
            <person name="Westerberg I."/>
            <person name="Brannstrom I.O."/>
            <person name="Guillou S."/>
            <person name="Cros-Aarteil S."/>
            <person name="Calhoun S."/>
            <person name="Haridas S."/>
            <person name="Kuo A."/>
            <person name="Mondo S."/>
            <person name="Pangilinan J."/>
            <person name="Riley R."/>
            <person name="Labutti K."/>
            <person name="Andreopoulos B."/>
            <person name="Lipzen A."/>
            <person name="Chen C."/>
            <person name="Yanf M."/>
            <person name="Daum C."/>
            <person name="Ng V."/>
            <person name="Clum A."/>
            <person name="Ohm R."/>
            <person name="Martin F."/>
            <person name="Silar P."/>
            <person name="Natvig D."/>
            <person name="Lalanne C."/>
            <person name="Gautier V."/>
            <person name="Ament-Velasquez S.L."/>
            <person name="Kruys A."/>
            <person name="Hutchinson M.I."/>
            <person name="Powell A.J."/>
            <person name="Barry K."/>
            <person name="Miller A.N."/>
            <person name="Grigoriev I.V."/>
            <person name="Debuchy R."/>
            <person name="Gladieux P."/>
            <person name="Thoren M.H."/>
            <person name="Johannesson H."/>
        </authorList>
    </citation>
    <scope>NUCLEOTIDE SEQUENCE</scope>
    <source>
        <strain evidence="2">CBS 731.68</strain>
    </source>
</reference>
<evidence type="ECO:0000256" key="1">
    <source>
        <dbReference type="SAM" id="MobiDB-lite"/>
    </source>
</evidence>
<organism evidence="2 3">
    <name type="scientific">Parathielavia appendiculata</name>
    <dbReference type="NCBI Taxonomy" id="2587402"/>
    <lineage>
        <taxon>Eukaryota</taxon>
        <taxon>Fungi</taxon>
        <taxon>Dikarya</taxon>
        <taxon>Ascomycota</taxon>
        <taxon>Pezizomycotina</taxon>
        <taxon>Sordariomycetes</taxon>
        <taxon>Sordariomycetidae</taxon>
        <taxon>Sordariales</taxon>
        <taxon>Chaetomiaceae</taxon>
        <taxon>Parathielavia</taxon>
    </lineage>
</organism>
<accession>A0AAN6TPH8</accession>
<protein>
    <submittedName>
        <fullName evidence="2">Uncharacterized protein</fullName>
    </submittedName>
</protein>
<dbReference type="Proteomes" id="UP001302602">
    <property type="component" value="Unassembled WGS sequence"/>
</dbReference>
<dbReference type="RefSeq" id="XP_062641992.1">
    <property type="nucleotide sequence ID" value="XM_062787214.1"/>
</dbReference>
<gene>
    <name evidence="2" type="ORF">N657DRAFT_404987</name>
</gene>
<keyword evidence="3" id="KW-1185">Reference proteome</keyword>
<proteinExistence type="predicted"/>
<dbReference type="EMBL" id="MU853277">
    <property type="protein sequence ID" value="KAK4118219.1"/>
    <property type="molecule type" value="Genomic_DNA"/>
</dbReference>
<dbReference type="GeneID" id="87823984"/>